<keyword evidence="2" id="KW-0813">Transport</keyword>
<dbReference type="GO" id="GO:0042910">
    <property type="term" value="F:xenobiotic transmembrane transporter activity"/>
    <property type="evidence" value="ECO:0007669"/>
    <property type="project" value="InterPro"/>
</dbReference>
<evidence type="ECO:0000256" key="10">
    <source>
        <dbReference type="SAM" id="Phobius"/>
    </source>
</evidence>
<gene>
    <name evidence="11" type="ORF">MGMO_45c00070</name>
</gene>
<name>V5BHI8_9GAMM</name>
<dbReference type="AlphaFoldDB" id="V5BHI8"/>
<keyword evidence="7" id="KW-0406">Ion transport</keyword>
<comment type="subcellular location">
    <subcellularLocation>
        <location evidence="1">Cell inner membrane</location>
        <topology evidence="1">Multi-pass membrane protein</topology>
    </subcellularLocation>
</comment>
<feature type="transmembrane region" description="Helical" evidence="10">
    <location>
        <begin position="144"/>
        <end position="164"/>
    </location>
</feature>
<feature type="transmembrane region" description="Helical" evidence="10">
    <location>
        <begin position="289"/>
        <end position="307"/>
    </location>
</feature>
<evidence type="ECO:0000256" key="4">
    <source>
        <dbReference type="ARBA" id="ARBA00022475"/>
    </source>
</evidence>
<evidence type="ECO:0000256" key="6">
    <source>
        <dbReference type="ARBA" id="ARBA00022989"/>
    </source>
</evidence>
<dbReference type="STRING" id="1116472.MGMO_45c00070"/>
<dbReference type="OrthoDB" id="9806302at2"/>
<dbReference type="PANTHER" id="PTHR43298:SF2">
    <property type="entry name" value="FMN_FAD EXPORTER YEEO-RELATED"/>
    <property type="match status" value="1"/>
</dbReference>
<organism evidence="11 12">
    <name type="scientific">Methyloglobulus morosus KoM1</name>
    <dbReference type="NCBI Taxonomy" id="1116472"/>
    <lineage>
        <taxon>Bacteria</taxon>
        <taxon>Pseudomonadati</taxon>
        <taxon>Pseudomonadota</taxon>
        <taxon>Gammaproteobacteria</taxon>
        <taxon>Methylococcales</taxon>
        <taxon>Methylococcaceae</taxon>
        <taxon>Methyloglobulus</taxon>
    </lineage>
</organism>
<feature type="transmembrane region" description="Helical" evidence="10">
    <location>
        <begin position="171"/>
        <end position="192"/>
    </location>
</feature>
<keyword evidence="6 10" id="KW-1133">Transmembrane helix</keyword>
<dbReference type="eggNOG" id="COG0534">
    <property type="taxonomic scope" value="Bacteria"/>
</dbReference>
<keyword evidence="5 10" id="KW-0812">Transmembrane</keyword>
<evidence type="ECO:0000256" key="7">
    <source>
        <dbReference type="ARBA" id="ARBA00023065"/>
    </source>
</evidence>
<evidence type="ECO:0000313" key="11">
    <source>
        <dbReference type="EMBL" id="ESS72775.1"/>
    </source>
</evidence>
<dbReference type="Proteomes" id="UP000017842">
    <property type="component" value="Unassembled WGS sequence"/>
</dbReference>
<feature type="transmembrane region" description="Helical" evidence="10">
    <location>
        <begin position="238"/>
        <end position="259"/>
    </location>
</feature>
<feature type="transmembrane region" description="Helical" evidence="10">
    <location>
        <begin position="53"/>
        <end position="86"/>
    </location>
</feature>
<evidence type="ECO:0000256" key="2">
    <source>
        <dbReference type="ARBA" id="ARBA00022448"/>
    </source>
</evidence>
<evidence type="ECO:0000256" key="1">
    <source>
        <dbReference type="ARBA" id="ARBA00004429"/>
    </source>
</evidence>
<feature type="transmembrane region" description="Helical" evidence="10">
    <location>
        <begin position="319"/>
        <end position="338"/>
    </location>
</feature>
<feature type="transmembrane region" description="Helical" evidence="10">
    <location>
        <begin position="198"/>
        <end position="218"/>
    </location>
</feature>
<comment type="caution">
    <text evidence="11">The sequence shown here is derived from an EMBL/GenBank/DDBJ whole genome shotgun (WGS) entry which is preliminary data.</text>
</comment>
<evidence type="ECO:0000256" key="3">
    <source>
        <dbReference type="ARBA" id="ARBA00022449"/>
    </source>
</evidence>
<dbReference type="GO" id="GO:0006811">
    <property type="term" value="P:monoatomic ion transport"/>
    <property type="evidence" value="ECO:0007669"/>
    <property type="project" value="UniProtKB-KW"/>
</dbReference>
<evidence type="ECO:0000256" key="9">
    <source>
        <dbReference type="ARBA" id="ARBA00031636"/>
    </source>
</evidence>
<dbReference type="GO" id="GO:0005886">
    <property type="term" value="C:plasma membrane"/>
    <property type="evidence" value="ECO:0007669"/>
    <property type="project" value="UniProtKB-SubCell"/>
</dbReference>
<evidence type="ECO:0000256" key="5">
    <source>
        <dbReference type="ARBA" id="ARBA00022692"/>
    </source>
</evidence>
<dbReference type="Pfam" id="PF01554">
    <property type="entry name" value="MatE"/>
    <property type="match status" value="2"/>
</dbReference>
<dbReference type="GO" id="GO:0015297">
    <property type="term" value="F:antiporter activity"/>
    <property type="evidence" value="ECO:0007669"/>
    <property type="project" value="UniProtKB-KW"/>
</dbReference>
<dbReference type="PANTHER" id="PTHR43298">
    <property type="entry name" value="MULTIDRUG RESISTANCE PROTEIN NORM-RELATED"/>
    <property type="match status" value="1"/>
</dbReference>
<proteinExistence type="predicted"/>
<reference evidence="11 12" key="1">
    <citation type="journal article" date="2013" name="Genome Announc.">
        <title>Draft Genome Sequence of the Methanotrophic Gammaproteobacterium Methyloglobulus morosus DSM 22980 Strain KoM1.</title>
        <authorList>
            <person name="Poehlein A."/>
            <person name="Deutzmann J.S."/>
            <person name="Daniel R."/>
            <person name="Simeonova D.D."/>
        </authorList>
    </citation>
    <scope>NUCLEOTIDE SEQUENCE [LARGE SCALE GENOMIC DNA]</scope>
    <source>
        <strain evidence="11 12">KoM1</strain>
    </source>
</reference>
<dbReference type="InterPro" id="IPR050222">
    <property type="entry name" value="MATE_MdtK"/>
</dbReference>
<feature type="transmembrane region" description="Helical" evidence="10">
    <location>
        <begin position="98"/>
        <end position="124"/>
    </location>
</feature>
<evidence type="ECO:0000256" key="8">
    <source>
        <dbReference type="ARBA" id="ARBA00023136"/>
    </source>
</evidence>
<sequence>MKTSQQAEQSSQDEGISTQSLIYLTFPAALSAMLNNAYRVIDQHAVQWLGVDAQAAIASCTFVLIAFFAGYTIFASGAIALVARAVGAENVQEQKNLIGSALTAAASAGIIILTASGLFAPLTVKSLGLQGDLAAQAETYLRWHALYCLPQAVMPTLDAIFIAYGRTKVVLGLQITASLLNFLLNPVFIYMLGFGIGGAAMATGISQAVALSIGLVVLSRTQGFDHGTFRLNHHVLRIIKVGLPMCWGTLVFAGVYWALLRWVISPLGPAVNAALGIGFSVLEGFTWPVFWGFSMGIASIVGRSLGAGELAKAKHAIRLAFRLVTLFGLLASAVFWWGGEVLARAFTNDAEVLEQAVLYAQILAFSQLFVAYEALAEGILSGAGKTKAIFYWSAPLNILRIPCCWLFAIHYGYGAAAVWWVINCSTFLKALGKWSTVLSGRWQA</sequence>
<dbReference type="InterPro" id="IPR002528">
    <property type="entry name" value="MATE_fam"/>
</dbReference>
<protein>
    <recommendedName>
        <fullName evidence="9">Multidrug-efflux transporter</fullName>
    </recommendedName>
</protein>
<keyword evidence="4" id="KW-1003">Cell membrane</keyword>
<feature type="transmembrane region" description="Helical" evidence="10">
    <location>
        <begin position="21"/>
        <end position="41"/>
    </location>
</feature>
<dbReference type="EMBL" id="AYLO01000044">
    <property type="protein sequence ID" value="ESS72775.1"/>
    <property type="molecule type" value="Genomic_DNA"/>
</dbReference>
<dbReference type="InterPro" id="IPR048279">
    <property type="entry name" value="MdtK-like"/>
</dbReference>
<keyword evidence="8 10" id="KW-0472">Membrane</keyword>
<dbReference type="NCBIfam" id="TIGR00797">
    <property type="entry name" value="matE"/>
    <property type="match status" value="1"/>
</dbReference>
<accession>V5BHI8</accession>
<dbReference type="PIRSF" id="PIRSF006603">
    <property type="entry name" value="DinF"/>
    <property type="match status" value="1"/>
</dbReference>
<dbReference type="RefSeq" id="WP_023494148.1">
    <property type="nucleotide sequence ID" value="NZ_AYLO01000044.1"/>
</dbReference>
<feature type="transmembrane region" description="Helical" evidence="10">
    <location>
        <begin position="358"/>
        <end position="376"/>
    </location>
</feature>
<keyword evidence="12" id="KW-1185">Reference proteome</keyword>
<keyword evidence="3" id="KW-0050">Antiport</keyword>
<evidence type="ECO:0000313" key="12">
    <source>
        <dbReference type="Proteomes" id="UP000017842"/>
    </source>
</evidence>